<dbReference type="CDD" id="cd00431">
    <property type="entry name" value="cysteine_hydrolases"/>
    <property type="match status" value="1"/>
</dbReference>
<dbReference type="AlphaFoldDB" id="A0A3B1B2G7"/>
<proteinExistence type="predicted"/>
<dbReference type="EC" id="3.3.2.1" evidence="3"/>
<feature type="domain" description="Isochorismatase-like" evidence="2">
    <location>
        <begin position="6"/>
        <end position="192"/>
    </location>
</feature>
<dbReference type="PANTHER" id="PTHR43540">
    <property type="entry name" value="PEROXYUREIDOACRYLATE/UREIDOACRYLATE AMIDOHYDROLASE-RELATED"/>
    <property type="match status" value="1"/>
</dbReference>
<dbReference type="InterPro" id="IPR036380">
    <property type="entry name" value="Isochorismatase-like_sf"/>
</dbReference>
<dbReference type="EMBL" id="UOFU01000165">
    <property type="protein sequence ID" value="VAW99266.1"/>
    <property type="molecule type" value="Genomic_DNA"/>
</dbReference>
<evidence type="ECO:0000256" key="1">
    <source>
        <dbReference type="ARBA" id="ARBA00022801"/>
    </source>
</evidence>
<name>A0A3B1B2G7_9ZZZZ</name>
<dbReference type="PANTHER" id="PTHR43540:SF16">
    <property type="entry name" value="ISOCHORISMATASE-LIKE DOMAIN-CONTAINING PROTEIN"/>
    <property type="match status" value="1"/>
</dbReference>
<organism evidence="3">
    <name type="scientific">hydrothermal vent metagenome</name>
    <dbReference type="NCBI Taxonomy" id="652676"/>
    <lineage>
        <taxon>unclassified sequences</taxon>
        <taxon>metagenomes</taxon>
        <taxon>ecological metagenomes</taxon>
    </lineage>
</organism>
<dbReference type="Gene3D" id="3.40.50.850">
    <property type="entry name" value="Isochorismatase-like"/>
    <property type="match status" value="1"/>
</dbReference>
<dbReference type="GO" id="GO:0008908">
    <property type="term" value="F:isochorismatase activity"/>
    <property type="evidence" value="ECO:0007669"/>
    <property type="project" value="UniProtKB-EC"/>
</dbReference>
<gene>
    <name evidence="3" type="ORF">MNBD_GAMMA20-1532</name>
</gene>
<dbReference type="Pfam" id="PF00857">
    <property type="entry name" value="Isochorismatase"/>
    <property type="match status" value="1"/>
</dbReference>
<dbReference type="SUPFAM" id="SSF52499">
    <property type="entry name" value="Isochorismatase-like hydrolases"/>
    <property type="match status" value="1"/>
</dbReference>
<dbReference type="InterPro" id="IPR050272">
    <property type="entry name" value="Isochorismatase-like_hydrls"/>
</dbReference>
<protein>
    <submittedName>
        <fullName evidence="3">Isochorismatase</fullName>
        <ecNumber evidence="3">3.3.2.1</ecNumber>
    </submittedName>
</protein>
<evidence type="ECO:0000259" key="2">
    <source>
        <dbReference type="Pfam" id="PF00857"/>
    </source>
</evidence>
<reference evidence="3" key="1">
    <citation type="submission" date="2018-06" db="EMBL/GenBank/DDBJ databases">
        <authorList>
            <person name="Zhirakovskaya E."/>
        </authorList>
    </citation>
    <scope>NUCLEOTIDE SEQUENCE</scope>
</reference>
<evidence type="ECO:0000313" key="3">
    <source>
        <dbReference type="EMBL" id="VAW99266.1"/>
    </source>
</evidence>
<keyword evidence="1 3" id="KW-0378">Hydrolase</keyword>
<sequence length="226" mass="24557">MKPETTAVILIGYQNDYFSPDGILYPVVEESSRVTGTLDNTVALLDALAPTPALLIATPIIFTPDYSELEEPVGILASIKEAGAFKAGTQGAETIEQLRRFGDRILQVPGKRGLNAFSNTALDQILQDRHIEDVIIAGTVTSICIDSGGRAAHERGYRVTILSDCISGRSNFEQDFYCEQIFPLYARVIGHQTLLQEMAVPLTEQHTAAATVSHSPISQTIDGNHE</sequence>
<dbReference type="InterPro" id="IPR000868">
    <property type="entry name" value="Isochorismatase-like_dom"/>
</dbReference>
<accession>A0A3B1B2G7</accession>